<dbReference type="EMBL" id="JACHJO010000004">
    <property type="protein sequence ID" value="MBB6119403.1"/>
    <property type="molecule type" value="Genomic_DNA"/>
</dbReference>
<proteinExistence type="predicted"/>
<keyword evidence="3" id="KW-0472">Membrane</keyword>
<evidence type="ECO:0000313" key="5">
    <source>
        <dbReference type="EMBL" id="MBB6119403.1"/>
    </source>
</evidence>
<evidence type="ECO:0000256" key="1">
    <source>
        <dbReference type="ARBA" id="ARBA00022729"/>
    </source>
</evidence>
<dbReference type="AlphaFoldDB" id="A0A841IL61"/>
<organism evidence="5 6">
    <name type="scientific">Nocardiopsis algeriensis</name>
    <dbReference type="NCBI Taxonomy" id="1478215"/>
    <lineage>
        <taxon>Bacteria</taxon>
        <taxon>Bacillati</taxon>
        <taxon>Actinomycetota</taxon>
        <taxon>Actinomycetes</taxon>
        <taxon>Streptosporangiales</taxon>
        <taxon>Nocardiopsidaceae</taxon>
        <taxon>Nocardiopsis</taxon>
    </lineage>
</organism>
<gene>
    <name evidence="5" type="ORF">FHS13_001352</name>
</gene>
<feature type="transmembrane region" description="Helical" evidence="3">
    <location>
        <begin position="25"/>
        <end position="49"/>
    </location>
</feature>
<feature type="domain" description="DUF4352" evidence="4">
    <location>
        <begin position="116"/>
        <end position="180"/>
    </location>
</feature>
<keyword evidence="3" id="KW-1133">Transmembrane helix</keyword>
<evidence type="ECO:0000256" key="2">
    <source>
        <dbReference type="SAM" id="MobiDB-lite"/>
    </source>
</evidence>
<dbReference type="Gene3D" id="2.60.40.1240">
    <property type="match status" value="1"/>
</dbReference>
<comment type="caution">
    <text evidence="5">The sequence shown here is derived from an EMBL/GenBank/DDBJ whole genome shotgun (WGS) entry which is preliminary data.</text>
</comment>
<keyword evidence="3" id="KW-0812">Transmembrane</keyword>
<keyword evidence="6" id="KW-1185">Reference proteome</keyword>
<accession>A0A841IL61</accession>
<evidence type="ECO:0000259" key="4">
    <source>
        <dbReference type="Pfam" id="PF11611"/>
    </source>
</evidence>
<protein>
    <submittedName>
        <fullName evidence="5">Xanthine/CO dehydrogenase XdhC/CoxF family maturation factor</fullName>
    </submittedName>
</protein>
<dbReference type="InterPro" id="IPR029050">
    <property type="entry name" value="Immunoprotect_excell_Ig-like"/>
</dbReference>
<reference evidence="5 6" key="1">
    <citation type="submission" date="2020-08" db="EMBL/GenBank/DDBJ databases">
        <title>Genomic Encyclopedia of Type Strains, Phase III (KMG-III): the genomes of soil and plant-associated and newly described type strains.</title>
        <authorList>
            <person name="Whitman W."/>
        </authorList>
    </citation>
    <scope>NUCLEOTIDE SEQUENCE [LARGE SCALE GENOMIC DNA]</scope>
    <source>
        <strain evidence="5 6">CECT 8712</strain>
    </source>
</reference>
<evidence type="ECO:0000313" key="6">
    <source>
        <dbReference type="Proteomes" id="UP000536604"/>
    </source>
</evidence>
<name>A0A841IL61_9ACTN</name>
<sequence>MAQPPQPPYGPPAPPKQGMSTGKKIGLGCGGCLAVLVVLFLFAGCVAVLSSGGSGDSATTREETAQEETAQEEPAEEVAEEAAAEGEEVEETEEAEEPQDVVLTAEAVEYEPGVLDTGGDHTSVYVTVENNGDEDIDVNPLYFEIVADDGTKKNVSLMAGQGQIDAVTLSPGQRAEGTITAEGAFTAASVEFNDSFGLGETYTAEVR</sequence>
<keyword evidence="1" id="KW-0732">Signal</keyword>
<dbReference type="Proteomes" id="UP000536604">
    <property type="component" value="Unassembled WGS sequence"/>
</dbReference>
<feature type="region of interest" description="Disordered" evidence="2">
    <location>
        <begin position="51"/>
        <end position="102"/>
    </location>
</feature>
<dbReference type="Pfam" id="PF11611">
    <property type="entry name" value="DUF4352"/>
    <property type="match status" value="1"/>
</dbReference>
<dbReference type="RefSeq" id="WP_246404778.1">
    <property type="nucleotide sequence ID" value="NZ_JACHJO010000004.1"/>
</dbReference>
<dbReference type="InterPro" id="IPR029051">
    <property type="entry name" value="DUF4352"/>
</dbReference>
<evidence type="ECO:0000256" key="3">
    <source>
        <dbReference type="SAM" id="Phobius"/>
    </source>
</evidence>
<feature type="compositionally biased region" description="Acidic residues" evidence="2">
    <location>
        <begin position="65"/>
        <end position="99"/>
    </location>
</feature>